<keyword evidence="1" id="KW-1133">Transmembrane helix</keyword>
<protein>
    <recommendedName>
        <fullName evidence="2">EamA domain-containing protein</fullName>
    </recommendedName>
</protein>
<feature type="transmembrane region" description="Helical" evidence="1">
    <location>
        <begin position="94"/>
        <end position="115"/>
    </location>
</feature>
<dbReference type="STRING" id="1156394.T0RNN3"/>
<sequence length="320" mass="34242">MFQGLVCALAAYVVAGAFPLYWRLLDAAPFLQVAAHCVVWAATTLLVLLVCTGQWRDFWTLGLTRKNVLVYSLAGALLGFNYVVMIYGTATRNVLALSAGLFLSPFMDAILARAILGEPVSWRQYASIACSLVGLSLVGVGSASTPILALVLPVTTGIYNILKPMAPLEMLHGYALEALLVLPIAAAYIITESVRGSSVFVTGGPSVSCLLVGAGLLSVVPLLLLTRAAMLLPTVSFSALQYIAPIVQLCLAIFYFKEPLAWLELVGCGIIMLAAVAFTYESVRETNKANDLLPVLYTIYLYGSPVQSSLGYCDRPSFEV</sequence>
<dbReference type="AlphaFoldDB" id="T0RNN3"/>
<dbReference type="GO" id="GO:0016020">
    <property type="term" value="C:membrane"/>
    <property type="evidence" value="ECO:0007669"/>
    <property type="project" value="InterPro"/>
</dbReference>
<gene>
    <name evidence="3" type="ORF">SDRG_08637</name>
</gene>
<keyword evidence="1" id="KW-0812">Transmembrane</keyword>
<dbReference type="EMBL" id="JH767157">
    <property type="protein sequence ID" value="EQC33958.1"/>
    <property type="molecule type" value="Genomic_DNA"/>
</dbReference>
<keyword evidence="1" id="KW-0472">Membrane</keyword>
<reference evidence="3 4" key="1">
    <citation type="submission" date="2012-04" db="EMBL/GenBank/DDBJ databases">
        <title>The Genome Sequence of Saprolegnia declina VS20.</title>
        <authorList>
            <consortium name="The Broad Institute Genome Sequencing Platform"/>
            <person name="Russ C."/>
            <person name="Nusbaum C."/>
            <person name="Tyler B."/>
            <person name="van West P."/>
            <person name="Dieguez-Uribeondo J."/>
            <person name="de Bruijn I."/>
            <person name="Tripathy S."/>
            <person name="Jiang R."/>
            <person name="Young S.K."/>
            <person name="Zeng Q."/>
            <person name="Gargeya S."/>
            <person name="Fitzgerald M."/>
            <person name="Haas B."/>
            <person name="Abouelleil A."/>
            <person name="Alvarado L."/>
            <person name="Arachchi H.M."/>
            <person name="Berlin A."/>
            <person name="Chapman S.B."/>
            <person name="Goldberg J."/>
            <person name="Griggs A."/>
            <person name="Gujja S."/>
            <person name="Hansen M."/>
            <person name="Howarth C."/>
            <person name="Imamovic A."/>
            <person name="Larimer J."/>
            <person name="McCowen C."/>
            <person name="Montmayeur A."/>
            <person name="Murphy C."/>
            <person name="Neiman D."/>
            <person name="Pearson M."/>
            <person name="Priest M."/>
            <person name="Roberts A."/>
            <person name="Saif S."/>
            <person name="Shea T."/>
            <person name="Sisk P."/>
            <person name="Sykes S."/>
            <person name="Wortman J."/>
            <person name="Nusbaum C."/>
            <person name="Birren B."/>
        </authorList>
    </citation>
    <scope>NUCLEOTIDE SEQUENCE [LARGE SCALE GENOMIC DNA]</scope>
    <source>
        <strain evidence="3 4">VS20</strain>
    </source>
</reference>
<dbReference type="VEuPathDB" id="FungiDB:SDRG_08637"/>
<keyword evidence="4" id="KW-1185">Reference proteome</keyword>
<dbReference type="RefSeq" id="XP_008612753.1">
    <property type="nucleotide sequence ID" value="XM_008614531.1"/>
</dbReference>
<feature type="transmembrane region" description="Helical" evidence="1">
    <location>
        <begin position="262"/>
        <end position="280"/>
    </location>
</feature>
<dbReference type="Proteomes" id="UP000030762">
    <property type="component" value="Unassembled WGS sequence"/>
</dbReference>
<dbReference type="SUPFAM" id="SSF103481">
    <property type="entry name" value="Multidrug resistance efflux transporter EmrE"/>
    <property type="match status" value="2"/>
</dbReference>
<dbReference type="InParanoid" id="T0RNN3"/>
<organism evidence="3 4">
    <name type="scientific">Saprolegnia diclina (strain VS20)</name>
    <dbReference type="NCBI Taxonomy" id="1156394"/>
    <lineage>
        <taxon>Eukaryota</taxon>
        <taxon>Sar</taxon>
        <taxon>Stramenopiles</taxon>
        <taxon>Oomycota</taxon>
        <taxon>Saprolegniomycetes</taxon>
        <taxon>Saprolegniales</taxon>
        <taxon>Saprolegniaceae</taxon>
        <taxon>Saprolegnia</taxon>
    </lineage>
</organism>
<accession>T0RNN3</accession>
<name>T0RNN3_SAPDV</name>
<feature type="domain" description="EamA" evidence="2">
    <location>
        <begin position="6"/>
        <end position="138"/>
    </location>
</feature>
<evidence type="ECO:0000313" key="4">
    <source>
        <dbReference type="Proteomes" id="UP000030762"/>
    </source>
</evidence>
<evidence type="ECO:0000259" key="2">
    <source>
        <dbReference type="Pfam" id="PF00892"/>
    </source>
</evidence>
<feature type="transmembrane region" description="Helical" evidence="1">
    <location>
        <begin position="68"/>
        <end position="88"/>
    </location>
</feature>
<feature type="transmembrane region" description="Helical" evidence="1">
    <location>
        <begin position="174"/>
        <end position="191"/>
    </location>
</feature>
<dbReference type="OMA" id="WRQYASI"/>
<feature type="transmembrane region" description="Helical" evidence="1">
    <location>
        <begin position="122"/>
        <end position="140"/>
    </location>
</feature>
<dbReference type="GeneID" id="19949364"/>
<feature type="transmembrane region" description="Helical" evidence="1">
    <location>
        <begin position="203"/>
        <end position="225"/>
    </location>
</feature>
<evidence type="ECO:0000256" key="1">
    <source>
        <dbReference type="SAM" id="Phobius"/>
    </source>
</evidence>
<dbReference type="InterPro" id="IPR037185">
    <property type="entry name" value="EmrE-like"/>
</dbReference>
<dbReference type="InterPro" id="IPR000620">
    <property type="entry name" value="EamA_dom"/>
</dbReference>
<evidence type="ECO:0000313" key="3">
    <source>
        <dbReference type="EMBL" id="EQC33958.1"/>
    </source>
</evidence>
<dbReference type="OrthoDB" id="76449at2759"/>
<proteinExistence type="predicted"/>
<feature type="transmembrane region" description="Helical" evidence="1">
    <location>
        <begin position="237"/>
        <end position="256"/>
    </location>
</feature>
<dbReference type="Pfam" id="PF00892">
    <property type="entry name" value="EamA"/>
    <property type="match status" value="1"/>
</dbReference>
<feature type="transmembrane region" description="Helical" evidence="1">
    <location>
        <begin position="33"/>
        <end position="56"/>
    </location>
</feature>